<proteinExistence type="predicted"/>
<dbReference type="GO" id="GO:0006952">
    <property type="term" value="P:defense response"/>
    <property type="evidence" value="ECO:0007669"/>
    <property type="project" value="UniProtKB-KW"/>
</dbReference>
<keyword evidence="1" id="KW-0611">Plant defense</keyword>
<dbReference type="PANTHER" id="PTHR36766">
    <property type="entry name" value="PLANT BROAD-SPECTRUM MILDEW RESISTANCE PROTEIN RPW8"/>
    <property type="match status" value="1"/>
</dbReference>
<name>A0A438HTA3_VITVI</name>
<dbReference type="InterPro" id="IPR027417">
    <property type="entry name" value="P-loop_NTPase"/>
</dbReference>
<dbReference type="AlphaFoldDB" id="A0A438HTA3"/>
<evidence type="ECO:0000313" key="4">
    <source>
        <dbReference type="Proteomes" id="UP000288805"/>
    </source>
</evidence>
<organism evidence="3 4">
    <name type="scientific">Vitis vinifera</name>
    <name type="common">Grape</name>
    <dbReference type="NCBI Taxonomy" id="29760"/>
    <lineage>
        <taxon>Eukaryota</taxon>
        <taxon>Viridiplantae</taxon>
        <taxon>Streptophyta</taxon>
        <taxon>Embryophyta</taxon>
        <taxon>Tracheophyta</taxon>
        <taxon>Spermatophyta</taxon>
        <taxon>Magnoliopsida</taxon>
        <taxon>eudicotyledons</taxon>
        <taxon>Gunneridae</taxon>
        <taxon>Pentapetalae</taxon>
        <taxon>rosids</taxon>
        <taxon>Vitales</taxon>
        <taxon>Vitaceae</taxon>
        <taxon>Viteae</taxon>
        <taxon>Vitis</taxon>
    </lineage>
</organism>
<evidence type="ECO:0000259" key="2">
    <source>
        <dbReference type="Pfam" id="PF00931"/>
    </source>
</evidence>
<feature type="domain" description="NB-ARC" evidence="2">
    <location>
        <begin position="97"/>
        <end position="226"/>
    </location>
</feature>
<dbReference type="Proteomes" id="UP000288805">
    <property type="component" value="Unassembled WGS sequence"/>
</dbReference>
<evidence type="ECO:0000313" key="3">
    <source>
        <dbReference type="EMBL" id="RVW87686.1"/>
    </source>
</evidence>
<dbReference type="Gene3D" id="3.40.50.300">
    <property type="entry name" value="P-loop containing nucleotide triphosphate hydrolases"/>
    <property type="match status" value="1"/>
</dbReference>
<dbReference type="InterPro" id="IPR002182">
    <property type="entry name" value="NB-ARC"/>
</dbReference>
<dbReference type="EMBL" id="QGNW01000181">
    <property type="protein sequence ID" value="RVW87686.1"/>
    <property type="molecule type" value="Genomic_DNA"/>
</dbReference>
<dbReference type="PANTHER" id="PTHR36766:SF40">
    <property type="entry name" value="DISEASE RESISTANCE PROTEIN RGA3"/>
    <property type="match status" value="1"/>
</dbReference>
<accession>A0A438HTA3</accession>
<gene>
    <name evidence="3" type="primary">RPPL1_15</name>
    <name evidence="3" type="ORF">CK203_057231</name>
</gene>
<dbReference type="Pfam" id="PF00931">
    <property type="entry name" value="NB-ARC"/>
    <property type="match status" value="1"/>
</dbReference>
<evidence type="ECO:0000256" key="1">
    <source>
        <dbReference type="ARBA" id="ARBA00022821"/>
    </source>
</evidence>
<comment type="caution">
    <text evidence="3">The sequence shown here is derived from an EMBL/GenBank/DDBJ whole genome shotgun (WGS) entry which is preliminary data.</text>
</comment>
<reference evidence="3 4" key="1">
    <citation type="journal article" date="2018" name="PLoS Genet.">
        <title>Population sequencing reveals clonal diversity and ancestral inbreeding in the grapevine cultivar Chardonnay.</title>
        <authorList>
            <person name="Roach M.J."/>
            <person name="Johnson D.L."/>
            <person name="Bohlmann J."/>
            <person name="van Vuuren H.J."/>
            <person name="Jones S.J."/>
            <person name="Pretorius I.S."/>
            <person name="Schmidt S.A."/>
            <person name="Borneman A.R."/>
        </authorList>
    </citation>
    <scope>NUCLEOTIDE SEQUENCE [LARGE SCALE GENOMIC DNA]</scope>
    <source>
        <strain evidence="4">cv. Chardonnay</strain>
        <tissue evidence="3">Leaf</tissue>
    </source>
</reference>
<dbReference type="SUPFAM" id="SSF52540">
    <property type="entry name" value="P-loop containing nucleoside triphosphate hydrolases"/>
    <property type="match status" value="1"/>
</dbReference>
<sequence>MADALLSAPLDRLASSELINFIRRRDLSEELLNDLRRKLEVVLNVLNDAERTCWTRSLPTLCAVRSKLRTPKPAELIRCGTSSLLWLRLAPFATQSMESKEHFDLKAWVCVSTEFLLLEVTKSILAAIGCRPTKDDSLDLLQRQPKESLVNKNFLLVLNDVWDVESFDWESWDSLRTPLIGAAQGSKILVTSRDESVAKTMRAVCTHPLRELNPPHCGSLFESLHFKIETPTHALSLNP</sequence>
<dbReference type="GO" id="GO:0043531">
    <property type="term" value="F:ADP binding"/>
    <property type="evidence" value="ECO:0007669"/>
    <property type="project" value="InterPro"/>
</dbReference>
<protein>
    <submittedName>
        <fullName evidence="3">Putative disease resistance RPP13-like protein 1</fullName>
    </submittedName>
</protein>